<keyword evidence="2" id="KW-1185">Reference proteome</keyword>
<organism evidence="1 2">
    <name type="scientific">Tahibacter aquaticus</name>
    <dbReference type="NCBI Taxonomy" id="520092"/>
    <lineage>
        <taxon>Bacteria</taxon>
        <taxon>Pseudomonadati</taxon>
        <taxon>Pseudomonadota</taxon>
        <taxon>Gammaproteobacteria</taxon>
        <taxon>Lysobacterales</taxon>
        <taxon>Rhodanobacteraceae</taxon>
        <taxon>Tahibacter</taxon>
    </lineage>
</organism>
<name>A0A4R6YV05_9GAMM</name>
<dbReference type="EMBL" id="SNZH01000008">
    <property type="protein sequence ID" value="TDR42450.1"/>
    <property type="molecule type" value="Genomic_DNA"/>
</dbReference>
<comment type="caution">
    <text evidence="1">The sequence shown here is derived from an EMBL/GenBank/DDBJ whole genome shotgun (WGS) entry which is preliminary data.</text>
</comment>
<accession>A0A4R6YV05</accession>
<dbReference type="AlphaFoldDB" id="A0A4R6YV05"/>
<reference evidence="1 2" key="1">
    <citation type="submission" date="2019-03" db="EMBL/GenBank/DDBJ databases">
        <title>Genomic Encyclopedia of Type Strains, Phase IV (KMG-IV): sequencing the most valuable type-strain genomes for metagenomic binning, comparative biology and taxonomic classification.</title>
        <authorList>
            <person name="Goeker M."/>
        </authorList>
    </citation>
    <scope>NUCLEOTIDE SEQUENCE [LARGE SCALE GENOMIC DNA]</scope>
    <source>
        <strain evidence="1 2">DSM 21667</strain>
    </source>
</reference>
<gene>
    <name evidence="1" type="ORF">DFR29_10833</name>
</gene>
<sequence>MKKFVVREVETVKTTSAMYECRMCFPDWYCDIIEGPQVPGDGF</sequence>
<evidence type="ECO:0000313" key="2">
    <source>
        <dbReference type="Proteomes" id="UP000295293"/>
    </source>
</evidence>
<dbReference type="Proteomes" id="UP000295293">
    <property type="component" value="Unassembled WGS sequence"/>
</dbReference>
<proteinExistence type="predicted"/>
<evidence type="ECO:0000313" key="1">
    <source>
        <dbReference type="EMBL" id="TDR42450.1"/>
    </source>
</evidence>
<protein>
    <submittedName>
        <fullName evidence="1">Uncharacterized protein</fullName>
    </submittedName>
</protein>
<dbReference type="RefSeq" id="WP_279571519.1">
    <property type="nucleotide sequence ID" value="NZ_SNZH01000008.1"/>
</dbReference>